<keyword evidence="6" id="KW-1185">Reference proteome</keyword>
<keyword evidence="3" id="KW-0650">Protein phosphatase inhibitor</keyword>
<dbReference type="Gene3D" id="1.10.150.220">
    <property type="entry name" value="CPI-17"/>
    <property type="match status" value="1"/>
</dbReference>
<evidence type="ECO:0000256" key="2">
    <source>
        <dbReference type="ARBA" id="ARBA00022553"/>
    </source>
</evidence>
<organism evidence="5 6">
    <name type="scientific">Hymenolepis diminuta</name>
    <name type="common">Rat tapeworm</name>
    <dbReference type="NCBI Taxonomy" id="6216"/>
    <lineage>
        <taxon>Eukaryota</taxon>
        <taxon>Metazoa</taxon>
        <taxon>Spiralia</taxon>
        <taxon>Lophotrochozoa</taxon>
        <taxon>Platyhelminthes</taxon>
        <taxon>Cestoda</taxon>
        <taxon>Eucestoda</taxon>
        <taxon>Cyclophyllidea</taxon>
        <taxon>Hymenolepididae</taxon>
        <taxon>Hymenolepis</taxon>
    </lineage>
</organism>
<dbReference type="EMBL" id="CABIJS010000288">
    <property type="protein sequence ID" value="VUZ48383.1"/>
    <property type="molecule type" value="Genomic_DNA"/>
</dbReference>
<evidence type="ECO:0000313" key="5">
    <source>
        <dbReference type="EMBL" id="VUZ48383.1"/>
    </source>
</evidence>
<protein>
    <submittedName>
        <fullName evidence="5">Uncharacterized protein</fullName>
    </submittedName>
</protein>
<reference evidence="5 6" key="1">
    <citation type="submission" date="2019-07" db="EMBL/GenBank/DDBJ databases">
        <authorList>
            <person name="Jastrzebski P J."/>
            <person name="Paukszto L."/>
            <person name="Jastrzebski P J."/>
        </authorList>
    </citation>
    <scope>NUCLEOTIDE SEQUENCE [LARGE SCALE GENOMIC DNA]</scope>
    <source>
        <strain evidence="5 6">WMS-il1</strain>
    </source>
</reference>
<gene>
    <name evidence="5" type="ORF">WMSIL1_LOCUS7785</name>
</gene>
<name>A0A564YNX5_HYMDI</name>
<keyword evidence="2" id="KW-0597">Phosphoprotein</keyword>
<dbReference type="PANTHER" id="PTHR16188">
    <property type="entry name" value="PROTEIN PHOSPHATASE 1 INHIBITOR POTENTIATED BY PROTEIN KINASE C"/>
    <property type="match status" value="1"/>
</dbReference>
<evidence type="ECO:0000256" key="3">
    <source>
        <dbReference type="ARBA" id="ARBA00023272"/>
    </source>
</evidence>
<feature type="region of interest" description="Disordered" evidence="4">
    <location>
        <begin position="1"/>
        <end position="28"/>
    </location>
</feature>
<dbReference type="Proteomes" id="UP000321570">
    <property type="component" value="Unassembled WGS sequence"/>
</dbReference>
<evidence type="ECO:0000313" key="6">
    <source>
        <dbReference type="Proteomes" id="UP000321570"/>
    </source>
</evidence>
<dbReference type="Pfam" id="PF05361">
    <property type="entry name" value="PP1_inhibitor"/>
    <property type="match status" value="1"/>
</dbReference>
<dbReference type="GO" id="GO:0004865">
    <property type="term" value="F:protein serine/threonine phosphatase inhibitor activity"/>
    <property type="evidence" value="ECO:0007669"/>
    <property type="project" value="TreeGrafter"/>
</dbReference>
<dbReference type="InterPro" id="IPR008025">
    <property type="entry name" value="CPI-17"/>
</dbReference>
<dbReference type="GO" id="GO:0005737">
    <property type="term" value="C:cytoplasm"/>
    <property type="evidence" value="ECO:0007669"/>
    <property type="project" value="InterPro"/>
</dbReference>
<evidence type="ECO:0000256" key="4">
    <source>
        <dbReference type="SAM" id="MobiDB-lite"/>
    </source>
</evidence>
<evidence type="ECO:0000256" key="1">
    <source>
        <dbReference type="ARBA" id="ARBA00005483"/>
    </source>
</evidence>
<dbReference type="PANTHER" id="PTHR16188:SF14">
    <property type="entry name" value="GEO07393P1"/>
    <property type="match status" value="1"/>
</dbReference>
<dbReference type="SUPFAM" id="SSF81790">
    <property type="entry name" value="Myosin phosphatase inhibitor 17kDa protein, CPI-17"/>
    <property type="match status" value="1"/>
</dbReference>
<proteinExistence type="inferred from homology"/>
<accession>A0A564YNX5</accession>
<dbReference type="AlphaFoldDB" id="A0A564YNX5"/>
<comment type="similarity">
    <text evidence="1">Belongs to the PP1 inhibitor family.</text>
</comment>
<dbReference type="InterPro" id="IPR036658">
    <property type="entry name" value="CPI-17_sf"/>
</dbReference>
<sequence>MSGNNDVTHKVNFPDAAENESPTHKRHLTARYDKKLRRLMKEKLSLEDYIFAELRKIYMREDDEWDCEIDVDQLISLKEKDRRKSLEERLSNAPSSLEVKEVSIRVMIFIS</sequence>